<dbReference type="Gene3D" id="1.10.30.50">
    <property type="match status" value="1"/>
</dbReference>
<dbReference type="Proteomes" id="UP000254060">
    <property type="component" value="Unassembled WGS sequence"/>
</dbReference>
<name>A0A377FTD3_9BACL</name>
<evidence type="ECO:0000259" key="1">
    <source>
        <dbReference type="SMART" id="SM00507"/>
    </source>
</evidence>
<dbReference type="RefSeq" id="WP_029334950.1">
    <property type="nucleotide sequence ID" value="NZ_UGGP01000001.1"/>
</dbReference>
<dbReference type="SMART" id="SM00507">
    <property type="entry name" value="HNHc"/>
    <property type="match status" value="1"/>
</dbReference>
<organism evidence="2 3">
    <name type="scientific">Exiguobacterium aurantiacum</name>
    <dbReference type="NCBI Taxonomy" id="33987"/>
    <lineage>
        <taxon>Bacteria</taxon>
        <taxon>Bacillati</taxon>
        <taxon>Bacillota</taxon>
        <taxon>Bacilli</taxon>
        <taxon>Bacillales</taxon>
        <taxon>Bacillales Family XII. Incertae Sedis</taxon>
        <taxon>Exiguobacterium</taxon>
    </lineage>
</organism>
<gene>
    <name evidence="2" type="ORF">NCTC13163_01448</name>
</gene>
<reference evidence="2 3" key="1">
    <citation type="submission" date="2018-06" db="EMBL/GenBank/DDBJ databases">
        <authorList>
            <consortium name="Pathogen Informatics"/>
            <person name="Doyle S."/>
        </authorList>
    </citation>
    <scope>NUCLEOTIDE SEQUENCE [LARGE SCALE GENOMIC DNA]</scope>
    <source>
        <strain evidence="2 3">NCTC13163</strain>
    </source>
</reference>
<dbReference type="EMBL" id="UGGP01000001">
    <property type="protein sequence ID" value="STO08081.1"/>
    <property type="molecule type" value="Genomic_DNA"/>
</dbReference>
<dbReference type="AlphaFoldDB" id="A0A377FTD3"/>
<dbReference type="InterPro" id="IPR003615">
    <property type="entry name" value="HNH_nuc"/>
</dbReference>
<dbReference type="CDD" id="cd00085">
    <property type="entry name" value="HNHc"/>
    <property type="match status" value="1"/>
</dbReference>
<dbReference type="STRING" id="1397694.GCA_000702585_01947"/>
<protein>
    <recommendedName>
        <fullName evidence="1">HNH nuclease domain-containing protein</fullName>
    </recommendedName>
</protein>
<dbReference type="OrthoDB" id="2662325at2"/>
<proteinExistence type="predicted"/>
<feature type="domain" description="HNH nuclease" evidence="1">
    <location>
        <begin position="13"/>
        <end position="62"/>
    </location>
</feature>
<accession>A0A377FTD3</accession>
<sequence length="253" mass="29086">MSKKSERVPIPSQLKRQIRTEAGFGCVFCGMPIIEYHHIIPHAIVKKHEAENLVALCGNHHNSFHNNIIPVEEVYFRKENPFNLSNEEVRSQFWLGSYDTLKLELGSCTFIDVPKIFTVNEFPLIEIKKDNLGRPLLNIKFYDEKNVLIAEIVDNEWIVNRNTDKVWDLQWSQGELKINSASRKIHLIFKVNSIKNTVELRANLYYKGVLIKINPDSIEAKLGNQDAIKNKGLLAIFKNTTMRSCDVGIVIQV</sequence>
<evidence type="ECO:0000313" key="2">
    <source>
        <dbReference type="EMBL" id="STO08081.1"/>
    </source>
</evidence>
<evidence type="ECO:0000313" key="3">
    <source>
        <dbReference type="Proteomes" id="UP000254060"/>
    </source>
</evidence>